<dbReference type="InterPro" id="IPR000014">
    <property type="entry name" value="PAS"/>
</dbReference>
<dbReference type="InterPro" id="IPR035965">
    <property type="entry name" value="PAS-like_dom_sf"/>
</dbReference>
<evidence type="ECO:0000313" key="3">
    <source>
        <dbReference type="Proteomes" id="UP000291236"/>
    </source>
</evidence>
<proteinExistence type="predicted"/>
<protein>
    <recommendedName>
        <fullName evidence="1">PAS fold-3 domain-containing protein</fullName>
    </recommendedName>
</protein>
<organism evidence="2 3">
    <name type="scientific">Fluviispira sanaruensis</name>
    <dbReference type="NCBI Taxonomy" id="2493639"/>
    <lineage>
        <taxon>Bacteria</taxon>
        <taxon>Pseudomonadati</taxon>
        <taxon>Bdellovibrionota</taxon>
        <taxon>Oligoflexia</taxon>
        <taxon>Silvanigrellales</taxon>
        <taxon>Silvanigrellaceae</taxon>
        <taxon>Fluviispira</taxon>
    </lineage>
</organism>
<dbReference type="Gene3D" id="3.30.450.20">
    <property type="entry name" value="PAS domain"/>
    <property type="match status" value="1"/>
</dbReference>
<feature type="domain" description="PAS fold-3" evidence="1">
    <location>
        <begin position="38"/>
        <end position="113"/>
    </location>
</feature>
<accession>A0A4P2VID0</accession>
<dbReference type="InterPro" id="IPR013655">
    <property type="entry name" value="PAS_fold_3"/>
</dbReference>
<dbReference type="SUPFAM" id="SSF55785">
    <property type="entry name" value="PYP-like sensor domain (PAS domain)"/>
    <property type="match status" value="1"/>
</dbReference>
<dbReference type="Pfam" id="PF08447">
    <property type="entry name" value="PAS_3"/>
    <property type="match status" value="1"/>
</dbReference>
<dbReference type="KEGG" id="sbf:JCM31447_12960"/>
<dbReference type="Proteomes" id="UP000291236">
    <property type="component" value="Chromosome"/>
</dbReference>
<reference evidence="2 3" key="1">
    <citation type="submission" date="2018-12" db="EMBL/GenBank/DDBJ databases">
        <title>Rubrispira sanarue gen. nov., sp., nov., a member of the order Silvanigrellales, isolated from a brackish lake in Hamamatsu Japan.</title>
        <authorList>
            <person name="Maejima Y."/>
            <person name="Iino T."/>
            <person name="Muraguchi Y."/>
            <person name="Fukuda K."/>
            <person name="Nojiri H."/>
            <person name="Ohkuma M."/>
            <person name="Moriuchi R."/>
            <person name="Dohra H."/>
            <person name="Kimbara K."/>
            <person name="Shintani M."/>
        </authorList>
    </citation>
    <scope>NUCLEOTIDE SEQUENCE [LARGE SCALE GENOMIC DNA]</scope>
    <source>
        <strain evidence="2 3">RF1110005</strain>
    </source>
</reference>
<evidence type="ECO:0000259" key="1">
    <source>
        <dbReference type="Pfam" id="PF08447"/>
    </source>
</evidence>
<dbReference type="EMBL" id="AP019368">
    <property type="protein sequence ID" value="BBH52853.1"/>
    <property type="molecule type" value="Genomic_DNA"/>
</dbReference>
<dbReference type="RefSeq" id="WP_130607683.1">
    <property type="nucleotide sequence ID" value="NZ_AP019368.1"/>
</dbReference>
<name>A0A4P2VID0_FLUSA</name>
<dbReference type="CDD" id="cd00130">
    <property type="entry name" value="PAS"/>
    <property type="match status" value="1"/>
</dbReference>
<dbReference type="AlphaFoldDB" id="A0A4P2VID0"/>
<gene>
    <name evidence="2" type="ORF">JCM31447_12960</name>
</gene>
<evidence type="ECO:0000313" key="2">
    <source>
        <dbReference type="EMBL" id="BBH52853.1"/>
    </source>
</evidence>
<sequence>MEQEVFIHFKKILDQFNLPNWFHPNTCLLSIWNSLCEIIFMSKNCISFYDYTAEEFLQKPGFEFFPPDDFDSHINRLISIFNNTGEEFCFKKKILSKKGVYVYTESFAKSFYSEYFDEVLLFIISRKI</sequence>
<keyword evidence="3" id="KW-1185">Reference proteome</keyword>